<accession>A0A9E7I2G0</accession>
<keyword evidence="3" id="KW-1185">Reference proteome</keyword>
<dbReference type="EMBL" id="CP097510">
    <property type="protein sequence ID" value="URE41413.1"/>
    <property type="molecule type" value="Genomic_DNA"/>
</dbReference>
<evidence type="ECO:0000313" key="2">
    <source>
        <dbReference type="EMBL" id="URE41413.1"/>
    </source>
</evidence>
<dbReference type="AlphaFoldDB" id="A0A9E7I2G0"/>
<sequence>MAVSFGDEDDDAEEFDEVEHDAERWKKEAENEGFSMHDKAPILTRNAAEL</sequence>
<organism evidence="2 3">
    <name type="scientific">Musa troglodytarum</name>
    <name type="common">fe'i banana</name>
    <dbReference type="NCBI Taxonomy" id="320322"/>
    <lineage>
        <taxon>Eukaryota</taxon>
        <taxon>Viridiplantae</taxon>
        <taxon>Streptophyta</taxon>
        <taxon>Embryophyta</taxon>
        <taxon>Tracheophyta</taxon>
        <taxon>Spermatophyta</taxon>
        <taxon>Magnoliopsida</taxon>
        <taxon>Liliopsida</taxon>
        <taxon>Zingiberales</taxon>
        <taxon>Musaceae</taxon>
        <taxon>Musa</taxon>
    </lineage>
</organism>
<gene>
    <name evidence="2" type="ORF">MUK42_13414</name>
</gene>
<feature type="compositionally biased region" description="Acidic residues" evidence="1">
    <location>
        <begin position="1"/>
        <end position="20"/>
    </location>
</feature>
<evidence type="ECO:0000256" key="1">
    <source>
        <dbReference type="SAM" id="MobiDB-lite"/>
    </source>
</evidence>
<reference evidence="2" key="1">
    <citation type="submission" date="2022-05" db="EMBL/GenBank/DDBJ databases">
        <title>The Musa troglodytarum L. genome provides insights into the mechanism of non-climacteric behaviour and enrichment of carotenoids.</title>
        <authorList>
            <person name="Wang J."/>
        </authorList>
    </citation>
    <scope>NUCLEOTIDE SEQUENCE</scope>
    <source>
        <tissue evidence="2">Leaf</tissue>
    </source>
</reference>
<protein>
    <submittedName>
        <fullName evidence="2">Uncharacterized protein</fullName>
    </submittedName>
</protein>
<name>A0A9E7I2G0_9LILI</name>
<dbReference type="Proteomes" id="UP001055439">
    <property type="component" value="Chromosome 8"/>
</dbReference>
<feature type="compositionally biased region" description="Basic and acidic residues" evidence="1">
    <location>
        <begin position="21"/>
        <end position="40"/>
    </location>
</feature>
<feature type="region of interest" description="Disordered" evidence="1">
    <location>
        <begin position="1"/>
        <end position="50"/>
    </location>
</feature>
<proteinExistence type="predicted"/>
<evidence type="ECO:0000313" key="3">
    <source>
        <dbReference type="Proteomes" id="UP001055439"/>
    </source>
</evidence>